<sequence length="190" mass="21677">MEELLSLRNYGQVIARTDTPPHLLRWSDNGQVVSLGDEISISMSQFRRLPEHFIKEAATLCNEMMFAWDPAIDLANITDDMTNNKEGFSFVLHPRNNDEYYTLLGRSPLFGASIVLNPDLGFRWLETNWTSPEQLQWLRDAKDGIKVYFERWYSKNDDNVSESVFITPSLTPNLGKVVNSNGITGSNQNS</sequence>
<dbReference type="OrthoDB" id="5055183at2759"/>
<name>A0A8H5YPH9_9HYPO</name>
<keyword evidence="2" id="KW-1185">Reference proteome</keyword>
<evidence type="ECO:0000313" key="1">
    <source>
        <dbReference type="EMBL" id="KAF5715321.1"/>
    </source>
</evidence>
<evidence type="ECO:0000313" key="2">
    <source>
        <dbReference type="Proteomes" id="UP000544331"/>
    </source>
</evidence>
<accession>A0A8H5YPH9</accession>
<dbReference type="EMBL" id="JAAOAN010000228">
    <property type="protein sequence ID" value="KAF5715321.1"/>
    <property type="molecule type" value="Genomic_DNA"/>
</dbReference>
<gene>
    <name evidence="1" type="ORF">FMUND_6919</name>
</gene>
<organism evidence="1 2">
    <name type="scientific">Fusarium mundagurra</name>
    <dbReference type="NCBI Taxonomy" id="1567541"/>
    <lineage>
        <taxon>Eukaryota</taxon>
        <taxon>Fungi</taxon>
        <taxon>Dikarya</taxon>
        <taxon>Ascomycota</taxon>
        <taxon>Pezizomycotina</taxon>
        <taxon>Sordariomycetes</taxon>
        <taxon>Hypocreomycetidae</taxon>
        <taxon>Hypocreales</taxon>
        <taxon>Nectriaceae</taxon>
        <taxon>Fusarium</taxon>
        <taxon>Fusarium fujikuroi species complex</taxon>
    </lineage>
</organism>
<dbReference type="AlphaFoldDB" id="A0A8H5YPH9"/>
<protein>
    <submittedName>
        <fullName evidence="1">Telomere-associated helicase</fullName>
    </submittedName>
</protein>
<comment type="caution">
    <text evidence="1">The sequence shown here is derived from an EMBL/GenBank/DDBJ whole genome shotgun (WGS) entry which is preliminary data.</text>
</comment>
<dbReference type="Proteomes" id="UP000544331">
    <property type="component" value="Unassembled WGS sequence"/>
</dbReference>
<reference evidence="1 2" key="1">
    <citation type="submission" date="2020-05" db="EMBL/GenBank/DDBJ databases">
        <title>Identification and distribution of gene clusters putatively required for synthesis of sphingolipid metabolism inhibitors in phylogenetically diverse species of the filamentous fungus Fusarium.</title>
        <authorList>
            <person name="Kim H.-S."/>
            <person name="Busman M."/>
            <person name="Brown D.W."/>
            <person name="Divon H."/>
            <person name="Uhlig S."/>
            <person name="Proctor R.H."/>
        </authorList>
    </citation>
    <scope>NUCLEOTIDE SEQUENCE [LARGE SCALE GENOMIC DNA]</scope>
    <source>
        <strain evidence="1 2">NRRL 66235</strain>
    </source>
</reference>
<proteinExistence type="predicted"/>